<feature type="domain" description="PLAT" evidence="3">
    <location>
        <begin position="771"/>
        <end position="891"/>
    </location>
</feature>
<dbReference type="SMART" id="SM00308">
    <property type="entry name" value="LH2"/>
    <property type="match status" value="6"/>
</dbReference>
<feature type="domain" description="PLAT" evidence="3">
    <location>
        <begin position="282"/>
        <end position="400"/>
    </location>
</feature>
<dbReference type="Proteomes" id="UP000823561">
    <property type="component" value="Chromosome 5"/>
</dbReference>
<feature type="domain" description="PLAT" evidence="3">
    <location>
        <begin position="512"/>
        <end position="627"/>
    </location>
</feature>
<feature type="compositionally biased region" description="Low complexity" evidence="2">
    <location>
        <begin position="411"/>
        <end position="420"/>
    </location>
</feature>
<dbReference type="InterPro" id="IPR001024">
    <property type="entry name" value="PLAT/LH2_dom"/>
</dbReference>
<comment type="caution">
    <text evidence="1">Lacks conserved residue(s) required for the propagation of feature annotation.</text>
</comment>
<dbReference type="PANTHER" id="PTHR45901:SF3">
    <property type="entry name" value="LIPOXYGENASE HOMOLOGY DOMAIN-CONTAINING PROTEIN 1"/>
    <property type="match status" value="1"/>
</dbReference>
<evidence type="ECO:0000313" key="5">
    <source>
        <dbReference type="Proteomes" id="UP000823561"/>
    </source>
</evidence>
<reference evidence="4" key="1">
    <citation type="submission" date="2020-10" db="EMBL/GenBank/DDBJ databases">
        <title>Chromosome-scale genome assembly of the Allis shad, Alosa alosa.</title>
        <authorList>
            <person name="Margot Z."/>
            <person name="Christophe K."/>
            <person name="Cabau C."/>
            <person name="Louis A."/>
            <person name="Berthelot C."/>
            <person name="Parey E."/>
            <person name="Roest Crollius H."/>
            <person name="Montfort J."/>
            <person name="Robinson-Rechavi M."/>
            <person name="Bucao C."/>
            <person name="Bouchez O."/>
            <person name="Gislard M."/>
            <person name="Lluch J."/>
            <person name="Milhes M."/>
            <person name="Lampietro C."/>
            <person name="Lopez Roques C."/>
            <person name="Donnadieu C."/>
            <person name="Braasch I."/>
            <person name="Desvignes T."/>
            <person name="Postlethwait J."/>
            <person name="Bobe J."/>
            <person name="Guiguen Y."/>
        </authorList>
    </citation>
    <scope>NUCLEOTIDE SEQUENCE</scope>
    <source>
        <strain evidence="4">M-15738</strain>
        <tissue evidence="4">Blood</tissue>
    </source>
</reference>
<protein>
    <recommendedName>
        <fullName evidence="3">PLAT domain-containing protein</fullName>
    </recommendedName>
</protein>
<dbReference type="PANTHER" id="PTHR45901">
    <property type="entry name" value="PROTEIN CBG12474"/>
    <property type="match status" value="1"/>
</dbReference>
<evidence type="ECO:0000256" key="1">
    <source>
        <dbReference type="PROSITE-ProRule" id="PRU00152"/>
    </source>
</evidence>
<feature type="domain" description="PLAT" evidence="3">
    <location>
        <begin position="128"/>
        <end position="253"/>
    </location>
</feature>
<keyword evidence="5" id="KW-1185">Reference proteome</keyword>
<evidence type="ECO:0000259" key="3">
    <source>
        <dbReference type="PROSITE" id="PS50095"/>
    </source>
</evidence>
<dbReference type="Gene3D" id="2.40.180.10">
    <property type="entry name" value="Catalase core domain"/>
    <property type="match status" value="6"/>
</dbReference>
<dbReference type="CDD" id="cd01756">
    <property type="entry name" value="PLAT_repeat"/>
    <property type="match status" value="6"/>
</dbReference>
<gene>
    <name evidence="4" type="ORF">AALO_G00069500</name>
</gene>
<comment type="caution">
    <text evidence="4">The sequence shown here is derived from an EMBL/GenBank/DDBJ whole genome shotgun (WGS) entry which is preliminary data.</text>
</comment>
<dbReference type="SUPFAM" id="SSF49723">
    <property type="entry name" value="Lipase/lipooxygenase domain (PLAT/LH2 domain)"/>
    <property type="match status" value="8"/>
</dbReference>
<feature type="domain" description="PLAT" evidence="3">
    <location>
        <begin position="908"/>
        <end position="1024"/>
    </location>
</feature>
<organism evidence="4 5">
    <name type="scientific">Alosa alosa</name>
    <name type="common">allis shad</name>
    <dbReference type="NCBI Taxonomy" id="278164"/>
    <lineage>
        <taxon>Eukaryota</taxon>
        <taxon>Metazoa</taxon>
        <taxon>Chordata</taxon>
        <taxon>Craniata</taxon>
        <taxon>Vertebrata</taxon>
        <taxon>Euteleostomi</taxon>
        <taxon>Actinopterygii</taxon>
        <taxon>Neopterygii</taxon>
        <taxon>Teleostei</taxon>
        <taxon>Clupei</taxon>
        <taxon>Clupeiformes</taxon>
        <taxon>Clupeoidei</taxon>
        <taxon>Clupeidae</taxon>
        <taxon>Alosa</taxon>
    </lineage>
</organism>
<evidence type="ECO:0000313" key="4">
    <source>
        <dbReference type="EMBL" id="KAG5281288.1"/>
    </source>
</evidence>
<proteinExistence type="predicted"/>
<dbReference type="EMBL" id="JADWDJ010000005">
    <property type="protein sequence ID" value="KAG5281288.1"/>
    <property type="molecule type" value="Genomic_DNA"/>
</dbReference>
<feature type="domain" description="PLAT" evidence="3">
    <location>
        <begin position="1"/>
        <end position="115"/>
    </location>
</feature>
<dbReference type="AlphaFoldDB" id="A0AAV6H1R4"/>
<feature type="region of interest" description="Disordered" evidence="2">
    <location>
        <begin position="407"/>
        <end position="427"/>
    </location>
</feature>
<evidence type="ECO:0000256" key="2">
    <source>
        <dbReference type="SAM" id="MobiDB-lite"/>
    </source>
</evidence>
<accession>A0AAV6H1R4</accession>
<dbReference type="Gene3D" id="2.60.60.20">
    <property type="entry name" value="PLAT/LH2 domain"/>
    <property type="match status" value="2"/>
</dbReference>
<dbReference type="Pfam" id="PF01477">
    <property type="entry name" value="PLAT"/>
    <property type="match status" value="7"/>
</dbReference>
<feature type="domain" description="PLAT" evidence="3">
    <location>
        <begin position="640"/>
        <end position="758"/>
    </location>
</feature>
<dbReference type="InterPro" id="IPR052970">
    <property type="entry name" value="Inner_ear_hair_cell_LOXHD"/>
</dbReference>
<dbReference type="PROSITE" id="PS50095">
    <property type="entry name" value="PLAT"/>
    <property type="match status" value="7"/>
</dbReference>
<dbReference type="InterPro" id="IPR036392">
    <property type="entry name" value="PLAT/LH2_dom_sf"/>
</dbReference>
<sequence>MRVKTGDKKYAGTDANVFAILYGEKDDTGIINLKACKLHKNKFEQGMIEEFTVEAVDLGELKKVRIGHDNSGGSSGWFLDWVEINAPSQGQRLRFPCGRWLDPGEDDGAIVRDLYSADLQTEYYVPFVPYEIKTFTSDVFGAGTDADVFIVLYGSKGVCTEQKHLCVNERERRLFFERGAEDMFIVELEDVGDIIEKIRIGHDNRGTNPGWHLDRVEIRRLLRKGKGSETIIFPCERWLARSEEDGETVLELVPSDIITEKLLRDGTLKVNETEVDDALETHTYNVSVRTGDIHGAGTDANVFLTIYGDLGDTGERKLCKSESNSNKFERGAVDKFSIEAVDLGLVFKIKIRHDNSMLGADWYLDQVEVVDVDTDEVYMFLCERWLSKKKEDKRIERTFYVKGYEGERNSKNSSKTTMKSLDSNMNKKKKKKKAAAVEEGPVIPYDFTVSTGLDRDASTTSRVYVIIIGPGDLETERLWLDLHEEKKCFASGSMEHFQCYGLDVGQIKRVEMVYEVTVVTGDTQDAGTDTNIYIIVFGANGCTEELLLPKNEDRFERGQEDTFNLEIDDIAPLKKMRVRVDGTGSRPDWFLDQIIMRDTITEEVSVFTYENWLSKSKGPKRTSVCELAAVVDEEEMVEKTTYIITVKTSDVSGAGTDANVFLIIFGENGDTGTLALKECSNRNKFERKQVDIFRFTDIFSLGDLSKVRVWHDNKGPAAGWHLEYIDVKDELMNETFRFPCDRWLAKNEEDGQIMREMACANNDNLDLNEKTKYEIAITTASTDNADTKENVWIVLEGKKSRSKELMMENKKKKFLRGATDTFEFSSKNVGEIVGICLGHITKDGKKVKSESFWHVLEVVITEKELGNQYTFHCDAQIPLAAKKDDFMTFECTKTVESFASKVRSLVPVKYEIIIITGDIKGGGTDANVFITVYGVNGDSGKRALKQKFRNLFERGHTDRFTLEMLDLGELLRVRVEHDNTGTKPGWYLECVEITNTANWVTTIFMCGKWLDTTKADGQIQRVLYPRY</sequence>
<name>A0AAV6H1R4_9TELE</name>